<dbReference type="InterPro" id="IPR011388">
    <property type="entry name" value="DES1/DES2"/>
</dbReference>
<evidence type="ECO:0000256" key="3">
    <source>
        <dbReference type="ARBA" id="ARBA00012021"/>
    </source>
</evidence>
<keyword evidence="7 9" id="KW-0443">Lipid metabolism</keyword>
<evidence type="ECO:0000256" key="9">
    <source>
        <dbReference type="PIRNR" id="PIRNR017228"/>
    </source>
</evidence>
<evidence type="ECO:0000256" key="4">
    <source>
        <dbReference type="ARBA" id="ARBA00022692"/>
    </source>
</evidence>
<keyword evidence="6 9" id="KW-0560">Oxidoreductase</keyword>
<comment type="caution">
    <text evidence="12">The sequence shown here is derived from an EMBL/GenBank/DDBJ whole genome shotgun (WGS) entry which is preliminary data.</text>
</comment>
<keyword evidence="5 10" id="KW-1133">Transmembrane helix</keyword>
<protein>
    <recommendedName>
        <fullName evidence="3">sphingolipid 4-desaturase</fullName>
        <ecNumber evidence="3">1.14.19.17</ecNumber>
    </recommendedName>
</protein>
<feature type="transmembrane region" description="Helical" evidence="10">
    <location>
        <begin position="209"/>
        <end position="229"/>
    </location>
</feature>
<feature type="domain" description="Sphingolipid delta4-desaturase N-terminal" evidence="11">
    <location>
        <begin position="5"/>
        <end position="43"/>
    </location>
</feature>
<evidence type="ECO:0000256" key="7">
    <source>
        <dbReference type="ARBA" id="ARBA00023098"/>
    </source>
</evidence>
<dbReference type="AlphaFoldDB" id="A0AA39H4H0"/>
<dbReference type="CDD" id="cd03508">
    <property type="entry name" value="Delta4-sphingolipid-FADS-like"/>
    <property type="match status" value="1"/>
</dbReference>
<sequence length="356" mass="40950">MGQQVTKTSFDWTYTEEPHRTRRKQMLDKYPEIKETFGIDPSFKYVVVMMVVLQIFLAYLVRDADWTLVWLQAYFSSGTINHSLTLAVHEISHNIAFGTGRPLANRLFGFVANLPTGLPMSISFKKYHIEHHRFMGEVILDTDAPTEFEAKWFTTTFGKFVWTLLQPIFAFRPFVTYPKATTDLEIVNIVIEVVFDVGIYLFLGPKSLFYLMGGFLVGIGLHPLAGHYISDHYVFMPNQETYSYYGLINLVNFNAGYHVEHHDFPYVCGRNLPKISKIAPEFYEGLMSHDSWPKIIYRFVTDPAVSLRSRIKRNISDESEIQFFDTGAYGSCHVHKAIETMIRRLTGSGKESSKNS</sequence>
<feature type="transmembrane region" description="Helical" evidence="10">
    <location>
        <begin position="186"/>
        <end position="203"/>
    </location>
</feature>
<comment type="subcellular location">
    <subcellularLocation>
        <location evidence="1">Membrane</location>
        <topology evidence="1">Multi-pass membrane protein</topology>
    </subcellularLocation>
</comment>
<evidence type="ECO:0000256" key="2">
    <source>
        <dbReference type="ARBA" id="ARBA00006146"/>
    </source>
</evidence>
<gene>
    <name evidence="12" type="ORF">QR680_002658</name>
</gene>
<dbReference type="InterPro" id="IPR013866">
    <property type="entry name" value="Sphingolipid_d4-desaturase_N"/>
</dbReference>
<accession>A0AA39H4H0</accession>
<evidence type="ECO:0000313" key="12">
    <source>
        <dbReference type="EMBL" id="KAK0398591.1"/>
    </source>
</evidence>
<keyword evidence="13" id="KW-1185">Reference proteome</keyword>
<dbReference type="PANTHER" id="PTHR12879">
    <property type="entry name" value="SPHINGOLIPID DELTA 4 DESATURASE/C-4 HYDROXYLASE PROTEIN DES2"/>
    <property type="match status" value="1"/>
</dbReference>
<evidence type="ECO:0000259" key="11">
    <source>
        <dbReference type="SMART" id="SM01269"/>
    </source>
</evidence>
<evidence type="ECO:0000256" key="5">
    <source>
        <dbReference type="ARBA" id="ARBA00022989"/>
    </source>
</evidence>
<dbReference type="GO" id="GO:0042284">
    <property type="term" value="F:sphingolipid delta-4 desaturase activity"/>
    <property type="evidence" value="ECO:0007669"/>
    <property type="project" value="UniProtKB-UniRule"/>
</dbReference>
<dbReference type="EC" id="1.14.19.17" evidence="3"/>
<name>A0AA39H4H0_9BILA</name>
<evidence type="ECO:0000313" key="13">
    <source>
        <dbReference type="Proteomes" id="UP001175271"/>
    </source>
</evidence>
<dbReference type="InterPro" id="IPR005804">
    <property type="entry name" value="FA_desaturase_dom"/>
</dbReference>
<dbReference type="EMBL" id="JAUCMV010000005">
    <property type="protein sequence ID" value="KAK0398591.1"/>
    <property type="molecule type" value="Genomic_DNA"/>
</dbReference>
<dbReference type="Pfam" id="PF08557">
    <property type="entry name" value="Lipid_DES"/>
    <property type="match status" value="1"/>
</dbReference>
<dbReference type="Pfam" id="PF00487">
    <property type="entry name" value="FA_desaturase"/>
    <property type="match status" value="1"/>
</dbReference>
<dbReference type="PANTHER" id="PTHR12879:SF8">
    <property type="entry name" value="SPHINGOLIPID DELTA(4)-DESATURASE DES1"/>
    <property type="match status" value="1"/>
</dbReference>
<evidence type="ECO:0000256" key="10">
    <source>
        <dbReference type="SAM" id="Phobius"/>
    </source>
</evidence>
<feature type="transmembrane region" description="Helical" evidence="10">
    <location>
        <begin position="42"/>
        <end position="61"/>
    </location>
</feature>
<comment type="similarity">
    <text evidence="2 9">Belongs to the fatty acid desaturase type 1 family. DEGS subfamily.</text>
</comment>
<evidence type="ECO:0000256" key="6">
    <source>
        <dbReference type="ARBA" id="ARBA00023002"/>
    </source>
</evidence>
<dbReference type="Proteomes" id="UP001175271">
    <property type="component" value="Unassembled WGS sequence"/>
</dbReference>
<evidence type="ECO:0000256" key="8">
    <source>
        <dbReference type="ARBA" id="ARBA00023136"/>
    </source>
</evidence>
<keyword evidence="4 10" id="KW-0812">Transmembrane</keyword>
<dbReference type="GO" id="GO:0016020">
    <property type="term" value="C:membrane"/>
    <property type="evidence" value="ECO:0007669"/>
    <property type="project" value="UniProtKB-SubCell"/>
</dbReference>
<evidence type="ECO:0000256" key="1">
    <source>
        <dbReference type="ARBA" id="ARBA00004141"/>
    </source>
</evidence>
<organism evidence="12 13">
    <name type="scientific">Steinernema hermaphroditum</name>
    <dbReference type="NCBI Taxonomy" id="289476"/>
    <lineage>
        <taxon>Eukaryota</taxon>
        <taxon>Metazoa</taxon>
        <taxon>Ecdysozoa</taxon>
        <taxon>Nematoda</taxon>
        <taxon>Chromadorea</taxon>
        <taxon>Rhabditida</taxon>
        <taxon>Tylenchina</taxon>
        <taxon>Panagrolaimomorpha</taxon>
        <taxon>Strongyloidoidea</taxon>
        <taxon>Steinernematidae</taxon>
        <taxon>Steinernema</taxon>
    </lineage>
</organism>
<dbReference type="GO" id="GO:0046513">
    <property type="term" value="P:ceramide biosynthetic process"/>
    <property type="evidence" value="ECO:0007669"/>
    <property type="project" value="TreeGrafter"/>
</dbReference>
<reference evidence="12" key="1">
    <citation type="submission" date="2023-06" db="EMBL/GenBank/DDBJ databases">
        <title>Genomic analysis of the entomopathogenic nematode Steinernema hermaphroditum.</title>
        <authorList>
            <person name="Schwarz E.M."/>
            <person name="Heppert J.K."/>
            <person name="Baniya A."/>
            <person name="Schwartz H.T."/>
            <person name="Tan C.-H."/>
            <person name="Antoshechkin I."/>
            <person name="Sternberg P.W."/>
            <person name="Goodrich-Blair H."/>
            <person name="Dillman A.R."/>
        </authorList>
    </citation>
    <scope>NUCLEOTIDE SEQUENCE</scope>
    <source>
        <strain evidence="12">PS9179</strain>
        <tissue evidence="12">Whole animal</tissue>
    </source>
</reference>
<keyword evidence="8 9" id="KW-0472">Membrane</keyword>
<dbReference type="SMART" id="SM01269">
    <property type="entry name" value="Lipid_DES"/>
    <property type="match status" value="1"/>
</dbReference>
<dbReference type="PIRSF" id="PIRSF017228">
    <property type="entry name" value="Sphnglp_dlt4_des"/>
    <property type="match status" value="1"/>
</dbReference>
<proteinExistence type="inferred from homology"/>